<evidence type="ECO:0000313" key="3">
    <source>
        <dbReference type="RefSeq" id="XP_010272216.1"/>
    </source>
</evidence>
<dbReference type="OMA" id="AMHERAC"/>
<dbReference type="Proteomes" id="UP000189703">
    <property type="component" value="Unplaced"/>
</dbReference>
<dbReference type="AlphaFoldDB" id="A0A1U8AZL2"/>
<proteinExistence type="predicted"/>
<feature type="region of interest" description="Disordered" evidence="1">
    <location>
        <begin position="92"/>
        <end position="123"/>
    </location>
</feature>
<dbReference type="PANTHER" id="PTHR37736">
    <property type="entry name" value="GLYCINE-RICH PROTEIN"/>
    <property type="match status" value="1"/>
</dbReference>
<dbReference type="PANTHER" id="PTHR37736:SF1">
    <property type="entry name" value="GLYCINE-RICH PROTEIN"/>
    <property type="match status" value="1"/>
</dbReference>
<gene>
    <name evidence="3" type="primary">LOC104608055</name>
</gene>
<organism evidence="2 3">
    <name type="scientific">Nelumbo nucifera</name>
    <name type="common">Sacred lotus</name>
    <dbReference type="NCBI Taxonomy" id="4432"/>
    <lineage>
        <taxon>Eukaryota</taxon>
        <taxon>Viridiplantae</taxon>
        <taxon>Streptophyta</taxon>
        <taxon>Embryophyta</taxon>
        <taxon>Tracheophyta</taxon>
        <taxon>Spermatophyta</taxon>
        <taxon>Magnoliopsida</taxon>
        <taxon>Proteales</taxon>
        <taxon>Nelumbonaceae</taxon>
        <taxon>Nelumbo</taxon>
    </lineage>
</organism>
<feature type="compositionally biased region" description="Basic and acidic residues" evidence="1">
    <location>
        <begin position="96"/>
        <end position="123"/>
    </location>
</feature>
<dbReference type="eggNOG" id="ENOG502QPNI">
    <property type="taxonomic scope" value="Eukaryota"/>
</dbReference>
<dbReference type="KEGG" id="nnu:104608055"/>
<dbReference type="GeneID" id="104608055"/>
<sequence length="516" mass="57515">MAASAASEVTDGPVLSLINKRLRALRKKYNRILQMEEGIAQGKPINKEQEEVLRSKPTVAALIDEFEKLRQPLTAALQEELKLTVQHHQVSATPHVVDDNVEDSKDGKEESGESEKGRSDGDRDESILEDLLNLLYFASLFDVKPQSDFTSTMLTRTHERGCCLTYDYVTDDATDLLGERDLDMISMLGSLLISRPVHSILSHKNALRSCVQHAKLWLSNSDQPIEPGAAVTYTGLRERLNRILASDYFTTTPEMKAPVEVAAAAGKYAPCQAPVQNSVVPSPVPVQAEGAFGHYHDKGVEDGKFIALAELIQRLDWVCSDPSKPNRCIWTPHPKGLFSYTSLYIWNWFFSLFGCMWNLPIEEEENSTCLQEQDTSTDQSLPVEEPPKDEPEQQTPAVISVKQEQEKPQLELEEQSQIDLEAKEQQYIPRRTYQNQRGRGGGRRGYANGRGGRSGRSGGGYQNGRSQYYDQPGNYYPRNYYNTRGRGGRGAGGYAYNSRASGTPGGHAPHDVEQAS</sequence>
<name>A0A1U8AZL2_NELNU</name>
<accession>A0A1U8AZL2</accession>
<feature type="compositionally biased region" description="Polar residues" evidence="1">
    <location>
        <begin position="368"/>
        <end position="380"/>
    </location>
</feature>
<reference evidence="3" key="1">
    <citation type="submission" date="2025-08" db="UniProtKB">
        <authorList>
            <consortium name="RefSeq"/>
        </authorList>
    </citation>
    <scope>IDENTIFICATION</scope>
</reference>
<evidence type="ECO:0000313" key="2">
    <source>
        <dbReference type="Proteomes" id="UP000189703"/>
    </source>
</evidence>
<protein>
    <submittedName>
        <fullName evidence="3">Uncharacterized protein LOC104608055 isoform X1</fullName>
    </submittedName>
</protein>
<feature type="compositionally biased region" description="Low complexity" evidence="1">
    <location>
        <begin position="472"/>
        <end position="484"/>
    </location>
</feature>
<keyword evidence="2" id="KW-1185">Reference proteome</keyword>
<feature type="region of interest" description="Disordered" evidence="1">
    <location>
        <begin position="420"/>
        <end position="516"/>
    </location>
</feature>
<evidence type="ECO:0000256" key="1">
    <source>
        <dbReference type="SAM" id="MobiDB-lite"/>
    </source>
</evidence>
<dbReference type="FunCoup" id="A0A1U8AZL2">
    <property type="interactions" value="1132"/>
</dbReference>
<dbReference type="OrthoDB" id="69150at2759"/>
<dbReference type="RefSeq" id="XP_010272216.1">
    <property type="nucleotide sequence ID" value="XM_010273914.2"/>
</dbReference>
<feature type="region of interest" description="Disordered" evidence="1">
    <location>
        <begin position="368"/>
        <end position="396"/>
    </location>
</feature>
<feature type="compositionally biased region" description="Gly residues" evidence="1">
    <location>
        <begin position="448"/>
        <end position="462"/>
    </location>
</feature>